<reference evidence="1 2" key="1">
    <citation type="submission" date="2018-06" db="EMBL/GenBank/DDBJ databases">
        <authorList>
            <consortium name="Pathogen Informatics"/>
            <person name="Doyle S."/>
        </authorList>
    </citation>
    <scope>NUCLEOTIDE SEQUENCE [LARGE SCALE GENOMIC DNA]</scope>
    <source>
        <strain evidence="1 2">NCTC8261</strain>
    </source>
</reference>
<evidence type="ECO:0000313" key="1">
    <source>
        <dbReference type="EMBL" id="SUH40641.1"/>
    </source>
</evidence>
<dbReference type="Proteomes" id="UP000254712">
    <property type="component" value="Unassembled WGS sequence"/>
</dbReference>
<evidence type="ECO:0000313" key="2">
    <source>
        <dbReference type="Proteomes" id="UP000254712"/>
    </source>
</evidence>
<dbReference type="EMBL" id="UGXT01000002">
    <property type="protein sequence ID" value="SUH40641.1"/>
    <property type="molecule type" value="Genomic_DNA"/>
</dbReference>
<name>A0A379X3Q6_SALET</name>
<proteinExistence type="predicted"/>
<protein>
    <submittedName>
        <fullName evidence="1">Uncharacterized protein</fullName>
    </submittedName>
</protein>
<dbReference type="AlphaFoldDB" id="A0A379X3Q6"/>
<accession>A0A379X3Q6</accession>
<gene>
    <name evidence="1" type="ORF">NCTC8261_07049</name>
</gene>
<organism evidence="1 2">
    <name type="scientific">Salmonella enterica I</name>
    <dbReference type="NCBI Taxonomy" id="59201"/>
    <lineage>
        <taxon>Bacteria</taxon>
        <taxon>Pseudomonadati</taxon>
        <taxon>Pseudomonadota</taxon>
        <taxon>Gammaproteobacteria</taxon>
        <taxon>Enterobacterales</taxon>
        <taxon>Enterobacteriaceae</taxon>
        <taxon>Salmonella</taxon>
    </lineage>
</organism>
<sequence length="118" mass="12902">MDTSAGWRHKSLIGPVSRPDKLAPSGILTLRGLRKMGVNLVHNGVGAFYRVADIDANDSFTRKPLFELDADIFSQNHHIGARHILCRQFIFQPNRALSLTFTSQPFALAALSSASAAI</sequence>